<dbReference type="SUPFAM" id="SSF51182">
    <property type="entry name" value="RmlC-like cupins"/>
    <property type="match status" value="1"/>
</dbReference>
<feature type="domain" description="ChrR-like cupin" evidence="1">
    <location>
        <begin position="17"/>
        <end position="116"/>
    </location>
</feature>
<gene>
    <name evidence="2" type="ORF">SAMN05216586_106172</name>
</gene>
<sequence length="227" mass="25052">MTEFQPLRMDRRLPCRVGPQDQHWQAAPQAPIRRWQLEREAPESGQVTSLVEYLPGARFPVHRHPAGEEILVLDGVFSDQSGDYPVGSYLRSPAGSEHAPFSQPGCLIFVKLNQFAGDDQATVRLTADSANSVIFCSSVSGSLLHQHGCERTWLLDCRAGAELRWQGDPAGELLVVSGCLAEAGQTHRAFSWLRDTRLGELGLRAAEPSRLLLKFGALRGLQEDPEQ</sequence>
<proteinExistence type="predicted"/>
<dbReference type="CDD" id="cd20303">
    <property type="entry name" value="cupin_ChrR_1"/>
    <property type="match status" value="1"/>
</dbReference>
<dbReference type="InterPro" id="IPR014710">
    <property type="entry name" value="RmlC-like_jellyroll"/>
</dbReference>
<keyword evidence="3" id="KW-1185">Reference proteome</keyword>
<dbReference type="Gene3D" id="2.60.120.10">
    <property type="entry name" value="Jelly Rolls"/>
    <property type="match status" value="1"/>
</dbReference>
<dbReference type="InterPro" id="IPR011051">
    <property type="entry name" value="RmlC_Cupin_sf"/>
</dbReference>
<accession>A0AAQ1G8C5</accession>
<organism evidence="2 3">
    <name type="scientific">Halopseudomonas aestusnigri</name>
    <dbReference type="NCBI Taxonomy" id="857252"/>
    <lineage>
        <taxon>Bacteria</taxon>
        <taxon>Pseudomonadati</taxon>
        <taxon>Pseudomonadota</taxon>
        <taxon>Gammaproteobacteria</taxon>
        <taxon>Pseudomonadales</taxon>
        <taxon>Pseudomonadaceae</taxon>
        <taxon>Halopseudomonas</taxon>
    </lineage>
</organism>
<evidence type="ECO:0000313" key="3">
    <source>
        <dbReference type="Proteomes" id="UP000243518"/>
    </source>
</evidence>
<dbReference type="Proteomes" id="UP000243518">
    <property type="component" value="Unassembled WGS sequence"/>
</dbReference>
<comment type="caution">
    <text evidence="2">The sequence shown here is derived from an EMBL/GenBank/DDBJ whole genome shotgun (WGS) entry which is preliminary data.</text>
</comment>
<evidence type="ECO:0000313" key="2">
    <source>
        <dbReference type="EMBL" id="SEG42187.1"/>
    </source>
</evidence>
<name>A0AAQ1G8C5_9GAMM</name>
<evidence type="ECO:0000259" key="1">
    <source>
        <dbReference type="Pfam" id="PF12973"/>
    </source>
</evidence>
<dbReference type="Pfam" id="PF12973">
    <property type="entry name" value="Cupin_7"/>
    <property type="match status" value="1"/>
</dbReference>
<dbReference type="AlphaFoldDB" id="A0AAQ1G8C5"/>
<dbReference type="RefSeq" id="WP_235005774.1">
    <property type="nucleotide sequence ID" value="NZ_FNVE01000006.1"/>
</dbReference>
<reference evidence="2 3" key="1">
    <citation type="submission" date="2016-10" db="EMBL/GenBank/DDBJ databases">
        <authorList>
            <person name="Varghese N."/>
            <person name="Submissions S."/>
        </authorList>
    </citation>
    <scope>NUCLEOTIDE SEQUENCE [LARGE SCALE GENOMIC DNA]</scope>
    <source>
        <strain evidence="2 3">CECT 8317</strain>
    </source>
</reference>
<protein>
    <submittedName>
        <fullName evidence="2">Anti-sigma factor ChrR, cupin superfamily</fullName>
    </submittedName>
</protein>
<dbReference type="EMBL" id="FNVE01000006">
    <property type="protein sequence ID" value="SEG42187.1"/>
    <property type="molecule type" value="Genomic_DNA"/>
</dbReference>
<dbReference type="InterPro" id="IPR025979">
    <property type="entry name" value="ChrR-like_cupin_dom"/>
</dbReference>